<sequence length="29" mass="3270">MSLIEFVTLPYGENLRDILTSQCRVTGRG</sequence>
<accession>A0A1Z4GLQ7</accession>
<dbReference type="EMBL" id="AP018174">
    <property type="protein sequence ID" value="BAY18434.1"/>
    <property type="molecule type" value="Genomic_DNA"/>
</dbReference>
<evidence type="ECO:0000313" key="1">
    <source>
        <dbReference type="EMBL" id="BAY18434.1"/>
    </source>
</evidence>
<keyword evidence="2" id="KW-1185">Reference proteome</keyword>
<dbReference type="Proteomes" id="UP000218287">
    <property type="component" value="Chromosome"/>
</dbReference>
<reference evidence="1 2" key="1">
    <citation type="submission" date="2017-06" db="EMBL/GenBank/DDBJ databases">
        <title>Genome sequencing of cyanobaciteial culture collection at National Institute for Environmental Studies (NIES).</title>
        <authorList>
            <person name="Hirose Y."/>
            <person name="Shimura Y."/>
            <person name="Fujisawa T."/>
            <person name="Nakamura Y."/>
            <person name="Kawachi M."/>
        </authorList>
    </citation>
    <scope>NUCLEOTIDE SEQUENCE [LARGE SCALE GENOMIC DNA]</scope>
    <source>
        <strain evidence="1 2">NIES-21</strain>
    </source>
</reference>
<organism evidence="1 2">
    <name type="scientific">Anabaenopsis circularis NIES-21</name>
    <dbReference type="NCBI Taxonomy" id="1085406"/>
    <lineage>
        <taxon>Bacteria</taxon>
        <taxon>Bacillati</taxon>
        <taxon>Cyanobacteriota</taxon>
        <taxon>Cyanophyceae</taxon>
        <taxon>Nostocales</taxon>
        <taxon>Nodulariaceae</taxon>
        <taxon>Anabaenopsis</taxon>
    </lineage>
</organism>
<gene>
    <name evidence="1" type="ORF">NIES21_42810</name>
</gene>
<evidence type="ECO:0000313" key="2">
    <source>
        <dbReference type="Proteomes" id="UP000218287"/>
    </source>
</evidence>
<protein>
    <submittedName>
        <fullName evidence="1">Uncharacterized protein</fullName>
    </submittedName>
</protein>
<name>A0A1Z4GLQ7_9CYAN</name>
<dbReference type="AlphaFoldDB" id="A0A1Z4GLQ7"/>
<proteinExistence type="predicted"/>